<feature type="compositionally biased region" description="Pro residues" evidence="2">
    <location>
        <begin position="61"/>
        <end position="71"/>
    </location>
</feature>
<evidence type="ECO:0000313" key="5">
    <source>
        <dbReference type="RefSeq" id="XP_052129758.1"/>
    </source>
</evidence>
<dbReference type="GeneID" id="127750979"/>
<dbReference type="InterPro" id="IPR013087">
    <property type="entry name" value="Znf_C2H2_type"/>
</dbReference>
<name>A0A9C6X605_FRAOC</name>
<evidence type="ECO:0000256" key="1">
    <source>
        <dbReference type="PROSITE-ProRule" id="PRU00042"/>
    </source>
</evidence>
<dbReference type="KEGG" id="foc:127750979"/>
<dbReference type="PROSITE" id="PS50157">
    <property type="entry name" value="ZINC_FINGER_C2H2_2"/>
    <property type="match status" value="1"/>
</dbReference>
<sequence length="471" mass="52434">MCSEVRAGFDEEELRAMLEDDDLQAEFDSEWDYAVPPSLGCEEEFLRAAGVGTPSGAAAPSAPPAPAAPPPTKKRKSSSKGKKNVSDKPEKPKVHCPRCNRGYNSLEGVERHQSVHKMEDGLTEGLPTAESVLNNSVVLAAEVLEEMVRNLSSHGSEPQLLGITQDFIKKQKNENFVSFINVCTRNICQCIPSGRYSPRSDKMDVPLPSVLYSNFLSGCSRFLISDTFFEMVDNLIFEDVDVTHYRLKVIFCTDFTRKLLIKVVAFVVKSIKLSIYENMGIRPRAPVSISPGAQIYLKQCVHYVSGSVIRRILRPLFPLSRRNGGRWCEVIEAIQLQFLKDDLTGPHADLERWTLAQDRGSLLYVSESALTFFLYVAEVAKSAEQPDGSLDAKVVLQNISEDVDGMFRWDAVCGERFTGTHSQFLMDMAVKLFCSTWAKGIQKRRMNALHARGYISQNLRGKLAGASSSSM</sequence>
<dbReference type="PROSITE" id="PS00028">
    <property type="entry name" value="ZINC_FINGER_C2H2_1"/>
    <property type="match status" value="1"/>
</dbReference>
<dbReference type="Proteomes" id="UP000504606">
    <property type="component" value="Unplaced"/>
</dbReference>
<feature type="compositionally biased region" description="Low complexity" evidence="2">
    <location>
        <begin position="48"/>
        <end position="60"/>
    </location>
</feature>
<keyword evidence="1" id="KW-0479">Metal-binding</keyword>
<gene>
    <name evidence="5" type="primary">LOC127750979</name>
</gene>
<accession>A0A9C6X605</accession>
<dbReference type="RefSeq" id="XP_052129758.1">
    <property type="nucleotide sequence ID" value="XM_052273798.1"/>
</dbReference>
<protein>
    <submittedName>
        <fullName evidence="5">Uncharacterized protein LOC127750979</fullName>
    </submittedName>
</protein>
<evidence type="ECO:0000256" key="2">
    <source>
        <dbReference type="SAM" id="MobiDB-lite"/>
    </source>
</evidence>
<reference evidence="5" key="1">
    <citation type="submission" date="2025-08" db="UniProtKB">
        <authorList>
            <consortium name="RefSeq"/>
        </authorList>
    </citation>
    <scope>IDENTIFICATION</scope>
    <source>
        <tissue evidence="5">Whole organism</tissue>
    </source>
</reference>
<evidence type="ECO:0000259" key="3">
    <source>
        <dbReference type="PROSITE" id="PS50157"/>
    </source>
</evidence>
<keyword evidence="1" id="KW-0862">Zinc</keyword>
<feature type="domain" description="C2H2-type" evidence="3">
    <location>
        <begin position="94"/>
        <end position="121"/>
    </location>
</feature>
<feature type="region of interest" description="Disordered" evidence="2">
    <location>
        <begin position="45"/>
        <end position="102"/>
    </location>
</feature>
<feature type="compositionally biased region" description="Basic and acidic residues" evidence="2">
    <location>
        <begin position="84"/>
        <end position="93"/>
    </location>
</feature>
<keyword evidence="4" id="KW-1185">Reference proteome</keyword>
<dbReference type="AlphaFoldDB" id="A0A9C6X605"/>
<proteinExistence type="predicted"/>
<evidence type="ECO:0000313" key="4">
    <source>
        <dbReference type="Proteomes" id="UP000504606"/>
    </source>
</evidence>
<keyword evidence="1" id="KW-0863">Zinc-finger</keyword>
<dbReference type="GO" id="GO:0008270">
    <property type="term" value="F:zinc ion binding"/>
    <property type="evidence" value="ECO:0007669"/>
    <property type="project" value="UniProtKB-KW"/>
</dbReference>
<feature type="compositionally biased region" description="Basic residues" evidence="2">
    <location>
        <begin position="72"/>
        <end position="83"/>
    </location>
</feature>
<organism evidence="4 5">
    <name type="scientific">Frankliniella occidentalis</name>
    <name type="common">Western flower thrips</name>
    <name type="synonym">Euthrips occidentalis</name>
    <dbReference type="NCBI Taxonomy" id="133901"/>
    <lineage>
        <taxon>Eukaryota</taxon>
        <taxon>Metazoa</taxon>
        <taxon>Ecdysozoa</taxon>
        <taxon>Arthropoda</taxon>
        <taxon>Hexapoda</taxon>
        <taxon>Insecta</taxon>
        <taxon>Pterygota</taxon>
        <taxon>Neoptera</taxon>
        <taxon>Paraneoptera</taxon>
        <taxon>Thysanoptera</taxon>
        <taxon>Terebrantia</taxon>
        <taxon>Thripoidea</taxon>
        <taxon>Thripidae</taxon>
        <taxon>Frankliniella</taxon>
    </lineage>
</organism>